<dbReference type="Proteomes" id="UP000002207">
    <property type="component" value="Chromosome"/>
</dbReference>
<dbReference type="eggNOG" id="ENOG502ZEZD">
    <property type="taxonomic scope" value="Bacteria"/>
</dbReference>
<evidence type="ECO:0000313" key="3">
    <source>
        <dbReference type="Proteomes" id="UP000002207"/>
    </source>
</evidence>
<protein>
    <recommendedName>
        <fullName evidence="1">DUF5666 domain-containing protein</fullName>
    </recommendedName>
</protein>
<accession>C1F4Y6</accession>
<dbReference type="KEGG" id="aca:ACP_3072"/>
<sequence>MNPLTSSLANSFAASRWRKAAGVVSAGVLGLLVACGGSGTTSSSSGGGGTTPPPTSNTIQVNMGDAPADWMLAFSTSVTSMSLNGSNGTVTVSSSPTAMEMMQRMGTMQPFAMLSAPQGTYNSASIAFGNCSVTYIDPVTKTLMNQTIPGPFQATVTFSSPVTLGLTPMAFNFDLDLAHSVTADNSGNLNFSPQFHFSSGMQSAGSGNNPFDGGMQQMMGTISSTASGSFIMTPAQAAQSFTVMTNSSTQFEGIANGMGMMGSGMGVLVTASLQPDGSLLATRVRSRMQSGGIMGGGIVTEVTGTPATQLSLVMQNGAGASMMTAYLSRTITVNIGSGTAFTVDDDRVDLTGLPFTPAFDASHVYAGQSVMPINPSGGMMAGSGMGGGMMGNSAGTMTASQIYLEEQGFRGTASSAIVPGNSTSFTLMLDPQSAFTGLTGATTILVYQQASTNVESSETIASGATLRVHGLLFQNAGQWSLVASTIASE</sequence>
<dbReference type="InterPro" id="IPR043724">
    <property type="entry name" value="DUF5666"/>
</dbReference>
<dbReference type="AlphaFoldDB" id="C1F4Y6"/>
<dbReference type="EMBL" id="CP001472">
    <property type="protein sequence ID" value="ACO32478.1"/>
    <property type="molecule type" value="Genomic_DNA"/>
</dbReference>
<proteinExistence type="predicted"/>
<gene>
    <name evidence="2" type="ordered locus">ACP_3072</name>
</gene>
<name>C1F4Y6_ACIC5</name>
<organism evidence="2 3">
    <name type="scientific">Acidobacterium capsulatum (strain ATCC 51196 / DSM 11244 / BCRC 80197 / JCM 7670 / NBRC 15755 / NCIMB 13165 / 161)</name>
    <dbReference type="NCBI Taxonomy" id="240015"/>
    <lineage>
        <taxon>Bacteria</taxon>
        <taxon>Pseudomonadati</taxon>
        <taxon>Acidobacteriota</taxon>
        <taxon>Terriglobia</taxon>
        <taxon>Terriglobales</taxon>
        <taxon>Acidobacteriaceae</taxon>
        <taxon>Acidobacterium</taxon>
    </lineage>
</organism>
<evidence type="ECO:0000313" key="2">
    <source>
        <dbReference type="EMBL" id="ACO32478.1"/>
    </source>
</evidence>
<dbReference type="HOGENOM" id="CLU_557394_0_0_0"/>
<keyword evidence="3" id="KW-1185">Reference proteome</keyword>
<feature type="domain" description="DUF5666" evidence="1">
    <location>
        <begin position="220"/>
        <end position="284"/>
    </location>
</feature>
<dbReference type="InParanoid" id="C1F4Y6"/>
<evidence type="ECO:0000259" key="1">
    <source>
        <dbReference type="Pfam" id="PF18914"/>
    </source>
</evidence>
<reference evidence="2 3" key="1">
    <citation type="journal article" date="2009" name="Appl. Environ. Microbiol.">
        <title>Three genomes from the phylum Acidobacteria provide insight into the lifestyles of these microorganisms in soils.</title>
        <authorList>
            <person name="Ward N.L."/>
            <person name="Challacombe J.F."/>
            <person name="Janssen P.H."/>
            <person name="Henrissat B."/>
            <person name="Coutinho P.M."/>
            <person name="Wu M."/>
            <person name="Xie G."/>
            <person name="Haft D.H."/>
            <person name="Sait M."/>
            <person name="Badger J."/>
            <person name="Barabote R.D."/>
            <person name="Bradley B."/>
            <person name="Brettin T.S."/>
            <person name="Brinkac L.M."/>
            <person name="Bruce D."/>
            <person name="Creasy T."/>
            <person name="Daugherty S.C."/>
            <person name="Davidsen T.M."/>
            <person name="DeBoy R.T."/>
            <person name="Detter J.C."/>
            <person name="Dodson R.J."/>
            <person name="Durkin A.S."/>
            <person name="Ganapathy A."/>
            <person name="Gwinn-Giglio M."/>
            <person name="Han C.S."/>
            <person name="Khouri H."/>
            <person name="Kiss H."/>
            <person name="Kothari S.P."/>
            <person name="Madupu R."/>
            <person name="Nelson K.E."/>
            <person name="Nelson W.C."/>
            <person name="Paulsen I."/>
            <person name="Penn K."/>
            <person name="Ren Q."/>
            <person name="Rosovitz M.J."/>
            <person name="Selengut J.D."/>
            <person name="Shrivastava S."/>
            <person name="Sullivan S.A."/>
            <person name="Tapia R."/>
            <person name="Thompson L.S."/>
            <person name="Watkins K.L."/>
            <person name="Yang Q."/>
            <person name="Yu C."/>
            <person name="Zafar N."/>
            <person name="Zhou L."/>
            <person name="Kuske C.R."/>
        </authorList>
    </citation>
    <scope>NUCLEOTIDE SEQUENCE [LARGE SCALE GENOMIC DNA]</scope>
    <source>
        <strain evidence="3">ATCC 51196 / DSM 11244 / BCRC 80197 / JCM 7670 / NBRC 15755 / NCIMB 13165 / 161</strain>
    </source>
</reference>
<dbReference type="Pfam" id="PF18914">
    <property type="entry name" value="DUF5666"/>
    <property type="match status" value="1"/>
</dbReference>